<keyword evidence="1" id="KW-0472">Membrane</keyword>
<proteinExistence type="predicted"/>
<comment type="caution">
    <text evidence="2">The sequence shown here is derived from an EMBL/GenBank/DDBJ whole genome shotgun (WGS) entry which is preliminary data.</text>
</comment>
<reference evidence="2 3" key="1">
    <citation type="submission" date="2020-04" db="EMBL/GenBank/DDBJ databases">
        <title>Flammeovirga sp. SR4, a novel species isolated from seawater.</title>
        <authorList>
            <person name="Wang X."/>
        </authorList>
    </citation>
    <scope>NUCLEOTIDE SEQUENCE [LARGE SCALE GENOMIC DNA]</scope>
    <source>
        <strain evidence="2 3">ATCC 23126</strain>
    </source>
</reference>
<dbReference type="Proteomes" id="UP000576082">
    <property type="component" value="Unassembled WGS sequence"/>
</dbReference>
<evidence type="ECO:0000313" key="2">
    <source>
        <dbReference type="EMBL" id="NME71588.1"/>
    </source>
</evidence>
<keyword evidence="3" id="KW-1185">Reference proteome</keyword>
<sequence length="132" mass="14767">MEISTKKRVAKFSQIGFIGGIAVVLGVINLAIGNYLSGGIIVLIGISTYLNSTSKNNKIKGLTVQFTVSKVTVKKFDEVVFQFVKGEFKTISQVNKVLLKSDENEFMIAFEDYSLTFDETQELKKRLLDYNL</sequence>
<feature type="transmembrane region" description="Helical" evidence="1">
    <location>
        <begin position="12"/>
        <end position="29"/>
    </location>
</feature>
<name>A0A7X9RZJ0_9BACT</name>
<gene>
    <name evidence="2" type="ORF">HHU12_26710</name>
</gene>
<keyword evidence="1" id="KW-0812">Transmembrane</keyword>
<dbReference type="AlphaFoldDB" id="A0A7X9RZJ0"/>
<protein>
    <submittedName>
        <fullName evidence="2">Uncharacterized protein</fullName>
    </submittedName>
</protein>
<evidence type="ECO:0000256" key="1">
    <source>
        <dbReference type="SAM" id="Phobius"/>
    </source>
</evidence>
<dbReference type="EMBL" id="JABANE010000105">
    <property type="protein sequence ID" value="NME71588.1"/>
    <property type="molecule type" value="Genomic_DNA"/>
</dbReference>
<evidence type="ECO:0000313" key="3">
    <source>
        <dbReference type="Proteomes" id="UP000576082"/>
    </source>
</evidence>
<organism evidence="2 3">
    <name type="scientific">Flammeovirga aprica JL-4</name>
    <dbReference type="NCBI Taxonomy" id="694437"/>
    <lineage>
        <taxon>Bacteria</taxon>
        <taxon>Pseudomonadati</taxon>
        <taxon>Bacteroidota</taxon>
        <taxon>Cytophagia</taxon>
        <taxon>Cytophagales</taxon>
        <taxon>Flammeovirgaceae</taxon>
        <taxon>Flammeovirga</taxon>
    </lineage>
</organism>
<accession>A0A7X9RZJ0</accession>
<keyword evidence="1" id="KW-1133">Transmembrane helix</keyword>
<dbReference type="RefSeq" id="WP_169659802.1">
    <property type="nucleotide sequence ID" value="NZ_JABANE010000105.1"/>
</dbReference>